<dbReference type="AlphaFoldDB" id="L8WZ64"/>
<reference evidence="1 2" key="1">
    <citation type="journal article" date="2013" name="Nat. Commun.">
        <title>The evolution and pathogenic mechanisms of the rice sheath blight pathogen.</title>
        <authorList>
            <person name="Zheng A."/>
            <person name="Lin R."/>
            <person name="Xu L."/>
            <person name="Qin P."/>
            <person name="Tang C."/>
            <person name="Ai P."/>
            <person name="Zhang D."/>
            <person name="Liu Y."/>
            <person name="Sun Z."/>
            <person name="Feng H."/>
            <person name="Wang Y."/>
            <person name="Chen Y."/>
            <person name="Liang X."/>
            <person name="Fu R."/>
            <person name="Li Q."/>
            <person name="Zhang J."/>
            <person name="Yu X."/>
            <person name="Xie Z."/>
            <person name="Ding L."/>
            <person name="Guan P."/>
            <person name="Tang J."/>
            <person name="Liang Y."/>
            <person name="Wang S."/>
            <person name="Deng Q."/>
            <person name="Li S."/>
            <person name="Zhu J."/>
            <person name="Wang L."/>
            <person name="Liu H."/>
            <person name="Li P."/>
        </authorList>
    </citation>
    <scope>NUCLEOTIDE SEQUENCE [LARGE SCALE GENOMIC DNA]</scope>
    <source>
        <strain evidence="2">AG-1 IA</strain>
    </source>
</reference>
<proteinExistence type="predicted"/>
<gene>
    <name evidence="1" type="ORF">AG1IA_03891</name>
</gene>
<evidence type="ECO:0000313" key="2">
    <source>
        <dbReference type="Proteomes" id="UP000011668"/>
    </source>
</evidence>
<accession>L8WZ64</accession>
<organism evidence="1 2">
    <name type="scientific">Thanatephorus cucumeris (strain AG1-IA)</name>
    <name type="common">Rice sheath blight fungus</name>
    <name type="synonym">Rhizoctonia solani</name>
    <dbReference type="NCBI Taxonomy" id="983506"/>
    <lineage>
        <taxon>Eukaryota</taxon>
        <taxon>Fungi</taxon>
        <taxon>Dikarya</taxon>
        <taxon>Basidiomycota</taxon>
        <taxon>Agaricomycotina</taxon>
        <taxon>Agaricomycetes</taxon>
        <taxon>Cantharellales</taxon>
        <taxon>Ceratobasidiaceae</taxon>
        <taxon>Rhizoctonia</taxon>
        <taxon>Rhizoctonia solani AG-1</taxon>
    </lineage>
</organism>
<protein>
    <submittedName>
        <fullName evidence="1">Uncharacterized protein</fullName>
    </submittedName>
</protein>
<dbReference type="EMBL" id="AFRT01000936">
    <property type="protein sequence ID" value="ELU42068.1"/>
    <property type="molecule type" value="Genomic_DNA"/>
</dbReference>
<evidence type="ECO:0000313" key="1">
    <source>
        <dbReference type="EMBL" id="ELU42068.1"/>
    </source>
</evidence>
<keyword evidence="2" id="KW-1185">Reference proteome</keyword>
<dbReference type="Proteomes" id="UP000011668">
    <property type="component" value="Unassembled WGS sequence"/>
</dbReference>
<comment type="caution">
    <text evidence="1">The sequence shown here is derived from an EMBL/GenBank/DDBJ whole genome shotgun (WGS) entry which is preliminary data.</text>
</comment>
<sequence>MRWYFDRSAVAILYGTPSGLYLEIPKLGKTFSSEGVDEMKVMASAPIVGTFHYVDSKVLYQSLHTAPKFIDGVYSIAFYERGSLNSVASVSRVISDDGCTSANHLCHTG</sequence>
<dbReference type="HOGENOM" id="CLU_2185732_0_0_1"/>
<name>L8WZ64_THACA</name>